<dbReference type="Gene3D" id="2.60.120.260">
    <property type="entry name" value="Galactose-binding domain-like"/>
    <property type="match status" value="1"/>
</dbReference>
<name>A0A4R9GC56_9LEPT</name>
<comment type="caution">
    <text evidence="3">The sequence shown here is derived from an EMBL/GenBank/DDBJ whole genome shotgun (WGS) entry which is preliminary data.</text>
</comment>
<keyword evidence="1" id="KW-0472">Membrane</keyword>
<dbReference type="Pfam" id="PF07695">
    <property type="entry name" value="7TMR-DISM_7TM"/>
    <property type="match status" value="1"/>
</dbReference>
<dbReference type="SUPFAM" id="SSF49785">
    <property type="entry name" value="Galactose-binding domain-like"/>
    <property type="match status" value="1"/>
</dbReference>
<protein>
    <submittedName>
        <fullName evidence="3">Membrane protein</fullName>
    </submittedName>
</protein>
<evidence type="ECO:0000313" key="4">
    <source>
        <dbReference type="Proteomes" id="UP000298458"/>
    </source>
</evidence>
<feature type="transmembrane region" description="Helical" evidence="1">
    <location>
        <begin position="227"/>
        <end position="245"/>
    </location>
</feature>
<evidence type="ECO:0000313" key="3">
    <source>
        <dbReference type="EMBL" id="TGK08587.1"/>
    </source>
</evidence>
<accession>A0A4R9GC56</accession>
<feature type="transmembrane region" description="Helical" evidence="1">
    <location>
        <begin position="194"/>
        <end position="215"/>
    </location>
</feature>
<feature type="domain" description="7TM-DISM receptor extracellular" evidence="2">
    <location>
        <begin position="167"/>
        <end position="363"/>
    </location>
</feature>
<feature type="transmembrane region" description="Helical" evidence="1">
    <location>
        <begin position="342"/>
        <end position="361"/>
    </location>
</feature>
<proteinExistence type="predicted"/>
<dbReference type="AlphaFoldDB" id="A0A4R9GC56"/>
<dbReference type="InterPro" id="IPR011623">
    <property type="entry name" value="7TMR_DISM_rcpt_extracell_dom1"/>
</dbReference>
<reference evidence="3" key="1">
    <citation type="journal article" date="2019" name="PLoS Negl. Trop. Dis.">
        <title>Revisiting the worldwide diversity of Leptospira species in the environment.</title>
        <authorList>
            <person name="Vincent A.T."/>
            <person name="Schiettekatte O."/>
            <person name="Bourhy P."/>
            <person name="Veyrier F.J."/>
            <person name="Picardeau M."/>
        </authorList>
    </citation>
    <scope>NUCLEOTIDE SEQUENCE [LARGE SCALE GENOMIC DNA]</scope>
    <source>
        <strain evidence="3">SSW15</strain>
    </source>
</reference>
<dbReference type="Proteomes" id="UP000298458">
    <property type="component" value="Unassembled WGS sequence"/>
</dbReference>
<evidence type="ECO:0000256" key="1">
    <source>
        <dbReference type="SAM" id="Phobius"/>
    </source>
</evidence>
<sequence>MDLSHANLWGNVIPLNGEWEFKWGELYSPETGWTTSSEYVPVPGVWRDYPKHYPLLGHASYRLHLKLNGDQRSLVLKIPRLQGVYSVYLGNRKIFANGINGTDPASTVFIAQPVIRNIPILEREVDLIVNISNYRGNYRKGGIRNEFLVGGANTLFRSSLHEGFRETILVCVIFAIALYHFVFFASYKKDLVPAYFSALCFLVSFYSFITSNIQYSLISELSPDLRVRMEFFCVVSFFPILYFTLRETFPKQFGQKWMLFSIATSGIFIACIPVLSEVDVIVLYSYFIYFPPIYSAILFFGIVNAWRAGEKRAKKVFLSSLILAAAMINDVSYGLFEVYVLFPYSFPIALVAFIVFNSYLISARFTEDLEGSKDFADLQVKYNEQLKHSVDEKAEAVLEINRSMDSDWNSLLSELESREKNDRSFSRLKSEMSEARTSVRDIVFLMNYQGSKADLIEQEFRNFSRNRSEFPSVDSEIRDVSEEMRIDQCLHVHRIFSVVVREILRKESADTVHLFWGKEKKSALLRISQGGFEVTGEDPFGQAISEIRARTEKLQGRYVLLNEKGRLEFELRVPLEKIEFALD</sequence>
<feature type="transmembrane region" description="Helical" evidence="1">
    <location>
        <begin position="257"/>
        <end position="275"/>
    </location>
</feature>
<dbReference type="OrthoDB" id="199946at2"/>
<dbReference type="EMBL" id="RQET01000012">
    <property type="protein sequence ID" value="TGK08587.1"/>
    <property type="molecule type" value="Genomic_DNA"/>
</dbReference>
<dbReference type="RefSeq" id="WP_135768956.1">
    <property type="nucleotide sequence ID" value="NZ_RQET01000012.1"/>
</dbReference>
<dbReference type="InterPro" id="IPR008979">
    <property type="entry name" value="Galactose-bd-like_sf"/>
</dbReference>
<evidence type="ECO:0000259" key="2">
    <source>
        <dbReference type="Pfam" id="PF07695"/>
    </source>
</evidence>
<feature type="transmembrane region" description="Helical" evidence="1">
    <location>
        <begin position="316"/>
        <end position="336"/>
    </location>
</feature>
<keyword evidence="4" id="KW-1185">Reference proteome</keyword>
<feature type="transmembrane region" description="Helical" evidence="1">
    <location>
        <begin position="167"/>
        <end position="187"/>
    </location>
</feature>
<keyword evidence="1" id="KW-0812">Transmembrane</keyword>
<keyword evidence="1" id="KW-1133">Transmembrane helix</keyword>
<feature type="transmembrane region" description="Helical" evidence="1">
    <location>
        <begin position="281"/>
        <end position="304"/>
    </location>
</feature>
<organism evidence="3 4">
    <name type="scientific">Leptospira fletcheri</name>
    <dbReference type="NCBI Taxonomy" id="2484981"/>
    <lineage>
        <taxon>Bacteria</taxon>
        <taxon>Pseudomonadati</taxon>
        <taxon>Spirochaetota</taxon>
        <taxon>Spirochaetia</taxon>
        <taxon>Leptospirales</taxon>
        <taxon>Leptospiraceae</taxon>
        <taxon>Leptospira</taxon>
    </lineage>
</organism>
<gene>
    <name evidence="3" type="ORF">EHO60_14620</name>
</gene>